<organism evidence="1 2">
    <name type="scientific">Acipenser ruthenus</name>
    <name type="common">Sterlet sturgeon</name>
    <dbReference type="NCBI Taxonomy" id="7906"/>
    <lineage>
        <taxon>Eukaryota</taxon>
        <taxon>Metazoa</taxon>
        <taxon>Chordata</taxon>
        <taxon>Craniata</taxon>
        <taxon>Vertebrata</taxon>
        <taxon>Euteleostomi</taxon>
        <taxon>Actinopterygii</taxon>
        <taxon>Chondrostei</taxon>
        <taxon>Acipenseriformes</taxon>
        <taxon>Acipenseridae</taxon>
        <taxon>Acipenser</taxon>
    </lineage>
</organism>
<dbReference type="Proteomes" id="UP000289886">
    <property type="component" value="Unassembled WGS sequence"/>
</dbReference>
<comment type="caution">
    <text evidence="1">The sequence shown here is derived from an EMBL/GenBank/DDBJ whole genome shotgun (WGS) entry which is preliminary data.</text>
</comment>
<keyword evidence="2" id="KW-1185">Reference proteome</keyword>
<accession>A0A444V7H7</accession>
<dbReference type="EMBL" id="SCEB01001669">
    <property type="protein sequence ID" value="RXM96367.1"/>
    <property type="molecule type" value="Genomic_DNA"/>
</dbReference>
<proteinExistence type="predicted"/>
<protein>
    <submittedName>
        <fullName evidence="1">Uncharacterized protein</fullName>
    </submittedName>
</protein>
<sequence>MELLEDLKDSGHFSGSYEHKCFLRFAFLDVLQMNLDECKLLWNLHRIRPSRMSCCPAGIPNELYALPHRFNSQDCGYPVLQEQLQERETLGQDACPCGDENLQDYLTLIKHESNFQSPQTWESAVNLYFKLKEIADL</sequence>
<reference evidence="1 2" key="1">
    <citation type="submission" date="2019-01" db="EMBL/GenBank/DDBJ databases">
        <title>Draft Genome and Complete Hox-Cluster Characterization of the Sterlet Sturgeon (Acipenser ruthenus).</title>
        <authorList>
            <person name="Wei Q."/>
        </authorList>
    </citation>
    <scope>NUCLEOTIDE SEQUENCE [LARGE SCALE GENOMIC DNA]</scope>
    <source>
        <strain evidence="1">WHYD16114868_AA</strain>
        <tissue evidence="1">Blood</tissue>
    </source>
</reference>
<evidence type="ECO:0000313" key="1">
    <source>
        <dbReference type="EMBL" id="RXM96367.1"/>
    </source>
</evidence>
<name>A0A444V7H7_ACIRT</name>
<gene>
    <name evidence="1" type="ORF">EOD39_15772</name>
</gene>
<evidence type="ECO:0000313" key="2">
    <source>
        <dbReference type="Proteomes" id="UP000289886"/>
    </source>
</evidence>
<dbReference type="AlphaFoldDB" id="A0A444V7H7"/>